<dbReference type="GO" id="GO:0097367">
    <property type="term" value="F:carbohydrate derivative binding"/>
    <property type="evidence" value="ECO:0007669"/>
    <property type="project" value="InterPro"/>
</dbReference>
<evidence type="ECO:0000256" key="4">
    <source>
        <dbReference type="ARBA" id="ARBA00037880"/>
    </source>
</evidence>
<dbReference type="Pfam" id="PF22645">
    <property type="entry name" value="GKRP_SIS_N"/>
    <property type="match status" value="1"/>
</dbReference>
<dbReference type="RefSeq" id="WP_124028005.1">
    <property type="nucleotide sequence ID" value="NZ_JBHRSN010000006.1"/>
</dbReference>
<dbReference type="PANTHER" id="PTHR10088">
    <property type="entry name" value="GLUCOKINASE REGULATORY PROTEIN"/>
    <property type="match status" value="1"/>
</dbReference>
<dbReference type="GO" id="GO:0046348">
    <property type="term" value="P:amino sugar catabolic process"/>
    <property type="evidence" value="ECO:0007669"/>
    <property type="project" value="InterPro"/>
</dbReference>
<dbReference type="InterPro" id="IPR040190">
    <property type="entry name" value="MURQ/GCKR"/>
</dbReference>
<comment type="subunit">
    <text evidence="1 13">Homodimer.</text>
</comment>
<comment type="function">
    <text evidence="13">Specifically catalyzes the cleavage of the D-lactyl ether substituent of MurNAc 6-phosphate, producing GlcNAc 6-phosphate and D-lactate. Together with AnmK, is also required for the utilization of anhydro-N-acetylmuramic acid (anhMurNAc) either imported from the medium or derived from its own cell wall murein, and thus plays a role in cell wall recycling.</text>
</comment>
<evidence type="ECO:0000256" key="8">
    <source>
        <dbReference type="ARBA" id="ARBA00061234"/>
    </source>
</evidence>
<dbReference type="PROSITE" id="PS01272">
    <property type="entry name" value="GCKR"/>
    <property type="match status" value="1"/>
</dbReference>
<dbReference type="GO" id="GO:0097173">
    <property type="term" value="P:N-acetylmuramic acid catabolic process"/>
    <property type="evidence" value="ECO:0007669"/>
    <property type="project" value="UniProtKB-UniPathway"/>
</dbReference>
<keyword evidence="16" id="KW-1185">Reference proteome</keyword>
<dbReference type="NCBIfam" id="NF003915">
    <property type="entry name" value="PRK05441.1"/>
    <property type="match status" value="1"/>
</dbReference>
<comment type="similarity">
    <text evidence="8 13">Belongs to the GCKR-like family. MurNAc-6-P etherase subfamily.</text>
</comment>
<comment type="miscellaneous">
    <text evidence="13">A lyase-type mechanism (elimination/hydration) is suggested for the cleavage of the lactyl ether bond of MurNAc 6-phosphate, with the formation of an alpha,beta-unsaturated aldehyde intermediate with (E)-stereochemistry, followed by the syn addition of water to give product.</text>
</comment>
<evidence type="ECO:0000256" key="1">
    <source>
        <dbReference type="ARBA" id="ARBA00011738"/>
    </source>
</evidence>
<evidence type="ECO:0000256" key="10">
    <source>
        <dbReference type="ARBA" id="ARBA00070061"/>
    </source>
</evidence>
<dbReference type="Gene3D" id="3.40.50.10490">
    <property type="entry name" value="Glucose-6-phosphate isomerase like protein, domain 1"/>
    <property type="match status" value="1"/>
</dbReference>
<evidence type="ECO:0000259" key="14">
    <source>
        <dbReference type="PROSITE" id="PS51464"/>
    </source>
</evidence>
<dbReference type="AlphaFoldDB" id="A0A3N5ZAS0"/>
<evidence type="ECO:0000313" key="16">
    <source>
        <dbReference type="Proteomes" id="UP000275281"/>
    </source>
</evidence>
<name>A0A3N5ZAS0_9ALTE</name>
<sequence length="318" mass="33306">MNSNSQQENNVTDQLLSQLETITSECRNPNTLDIDLLSTRQIVEKINREDHLVAGVVGKALDNIAMAADKIVEAFKQGGRLVYLGAGTSGRMGILDAVECLPTFSVPAGMVVGIIAGGDKAIKVAVEGAEDDGDGAIRDLKNIGFCEKDVLVAIAASGRTPYAISGLEYARAIGAVAVAVACNKGAPMFEAADIAICAEVGPEALTGSTRMKSGTAQKMILNMLTTASMIRIGKSYENLMVDVNASNEKLRARAIRIVMQASGCQKEVAAQALKLAGNSAKLAILMVLTGLGAQDAKALLDKNHGFLRASVEDKQGND</sequence>
<dbReference type="InterPro" id="IPR001347">
    <property type="entry name" value="SIS_dom"/>
</dbReference>
<comment type="pathway">
    <text evidence="4 13">Cell wall biogenesis; peptidoglycan recycling.</text>
</comment>
<dbReference type="UniPathway" id="UPA00342"/>
<dbReference type="Gene3D" id="1.10.8.1080">
    <property type="match status" value="1"/>
</dbReference>
<keyword evidence="3 13" id="KW-0119">Carbohydrate metabolism</keyword>
<dbReference type="GO" id="GO:0097175">
    <property type="term" value="P:1,6-anhydro-N-acetyl-beta-muramic acid catabolic process"/>
    <property type="evidence" value="ECO:0007669"/>
    <property type="project" value="UniProtKB-UniRule"/>
</dbReference>
<feature type="active site" evidence="13">
    <location>
        <position position="130"/>
    </location>
</feature>
<evidence type="ECO:0000313" key="15">
    <source>
        <dbReference type="EMBL" id="RPJ66648.1"/>
    </source>
</evidence>
<dbReference type="UniPathway" id="UPA00544"/>
<dbReference type="GO" id="GO:0009254">
    <property type="term" value="P:peptidoglycan turnover"/>
    <property type="evidence" value="ECO:0007669"/>
    <property type="project" value="UniProtKB-UniRule"/>
</dbReference>
<evidence type="ECO:0000256" key="12">
    <source>
        <dbReference type="ARBA" id="ARBA00084049"/>
    </source>
</evidence>
<dbReference type="OrthoDB" id="9813395at2"/>
<protein>
    <recommendedName>
        <fullName evidence="10 13">N-acetylmuramic acid 6-phosphate etherase</fullName>
        <shortName evidence="13">MurNAc-6-P etherase</shortName>
        <ecNumber evidence="9 13">4.2.1.126</ecNumber>
    </recommendedName>
    <alternativeName>
        <fullName evidence="12 13">N-acetylmuramic acid 6-phosphate hydrolase</fullName>
    </alternativeName>
    <alternativeName>
        <fullName evidence="11 13">N-acetylmuramic acid 6-phosphate lyase</fullName>
    </alternativeName>
</protein>
<dbReference type="InterPro" id="IPR005486">
    <property type="entry name" value="Glucokinase_regulatory_CS"/>
</dbReference>
<evidence type="ECO:0000256" key="9">
    <source>
        <dbReference type="ARBA" id="ARBA00067056"/>
    </source>
</evidence>
<keyword evidence="2 13" id="KW-0456">Lyase</keyword>
<gene>
    <name evidence="13 15" type="primary">murQ</name>
    <name evidence="15" type="ORF">DRW07_11245</name>
</gene>
<reference evidence="15 16" key="1">
    <citation type="submission" date="2018-11" db="EMBL/GenBank/DDBJ databases">
        <authorList>
            <person name="Ye M.-Q."/>
            <person name="Du Z.-J."/>
        </authorList>
    </citation>
    <scope>NUCLEOTIDE SEQUENCE [LARGE SCALE GENOMIC DNA]</scope>
    <source>
        <strain evidence="15 16">U0105</strain>
    </source>
</reference>
<organism evidence="15 16">
    <name type="scientific">Alteromonas sediminis</name>
    <dbReference type="NCBI Taxonomy" id="2259342"/>
    <lineage>
        <taxon>Bacteria</taxon>
        <taxon>Pseudomonadati</taxon>
        <taxon>Pseudomonadota</taxon>
        <taxon>Gammaproteobacteria</taxon>
        <taxon>Alteromonadales</taxon>
        <taxon>Alteromonadaceae</taxon>
        <taxon>Alteromonas/Salinimonas group</taxon>
        <taxon>Alteromonas</taxon>
    </lineage>
</organism>
<evidence type="ECO:0000256" key="5">
    <source>
        <dbReference type="ARBA" id="ARBA00051747"/>
    </source>
</evidence>
<feature type="active site" description="Proton donor" evidence="13">
    <location>
        <position position="99"/>
    </location>
</feature>
<proteinExistence type="inferred from homology"/>
<dbReference type="PROSITE" id="PS51464">
    <property type="entry name" value="SIS"/>
    <property type="match status" value="1"/>
</dbReference>
<evidence type="ECO:0000256" key="11">
    <source>
        <dbReference type="ARBA" id="ARBA00077905"/>
    </source>
</evidence>
<dbReference type="UniPathway" id="UPA00343"/>
<dbReference type="Pfam" id="PF20741">
    <property type="entry name" value="GKRP-like_C"/>
    <property type="match status" value="1"/>
</dbReference>
<comment type="pathway">
    <text evidence="6 13">Amino-sugar metabolism; N-acetylmuramate degradation.</text>
</comment>
<dbReference type="SUPFAM" id="SSF53697">
    <property type="entry name" value="SIS domain"/>
    <property type="match status" value="1"/>
</dbReference>
<dbReference type="GO" id="GO:0016835">
    <property type="term" value="F:carbon-oxygen lyase activity"/>
    <property type="evidence" value="ECO:0007669"/>
    <property type="project" value="UniProtKB-UniRule"/>
</dbReference>
<evidence type="ECO:0000256" key="13">
    <source>
        <dbReference type="HAMAP-Rule" id="MF_00068"/>
    </source>
</evidence>
<comment type="catalytic activity">
    <reaction evidence="5 13">
        <text>N-acetyl-D-muramate 6-phosphate + H2O = N-acetyl-D-glucosamine 6-phosphate + (R)-lactate</text>
        <dbReference type="Rhea" id="RHEA:26410"/>
        <dbReference type="ChEBI" id="CHEBI:15377"/>
        <dbReference type="ChEBI" id="CHEBI:16004"/>
        <dbReference type="ChEBI" id="CHEBI:57513"/>
        <dbReference type="ChEBI" id="CHEBI:58722"/>
        <dbReference type="EC" id="4.2.1.126"/>
    </reaction>
</comment>
<dbReference type="InterPro" id="IPR046348">
    <property type="entry name" value="SIS_dom_sf"/>
</dbReference>
<dbReference type="PANTHER" id="PTHR10088:SF5">
    <property type="entry name" value="N-ACETYLMURAMIC ACID 6-PHOSPHATE ETHERASE"/>
    <property type="match status" value="1"/>
</dbReference>
<dbReference type="FunFam" id="1.10.8.1080:FF:000001">
    <property type="entry name" value="N-acetylmuramic acid 6-phosphate etherase"/>
    <property type="match status" value="1"/>
</dbReference>
<evidence type="ECO:0000256" key="7">
    <source>
        <dbReference type="ARBA" id="ARBA00060595"/>
    </source>
</evidence>
<dbReference type="EMBL" id="RPOK01000003">
    <property type="protein sequence ID" value="RPJ66648.1"/>
    <property type="molecule type" value="Genomic_DNA"/>
</dbReference>
<dbReference type="EC" id="4.2.1.126" evidence="9 13"/>
<comment type="caution">
    <text evidence="15">The sequence shown here is derived from an EMBL/GenBank/DDBJ whole genome shotgun (WGS) entry which is preliminary data.</text>
</comment>
<evidence type="ECO:0000256" key="6">
    <source>
        <dbReference type="ARBA" id="ARBA00060532"/>
    </source>
</evidence>
<evidence type="ECO:0000256" key="2">
    <source>
        <dbReference type="ARBA" id="ARBA00023239"/>
    </source>
</evidence>
<dbReference type="CDD" id="cd05007">
    <property type="entry name" value="SIS_Etherase"/>
    <property type="match status" value="1"/>
</dbReference>
<dbReference type="NCBIfam" id="NF009222">
    <property type="entry name" value="PRK12570.1"/>
    <property type="match status" value="1"/>
</dbReference>
<evidence type="ECO:0000256" key="3">
    <source>
        <dbReference type="ARBA" id="ARBA00023277"/>
    </source>
</evidence>
<accession>A0A3N5ZAS0</accession>
<dbReference type="InterPro" id="IPR005488">
    <property type="entry name" value="Etherase_MurQ"/>
</dbReference>
<dbReference type="GO" id="GO:0016803">
    <property type="term" value="F:ether hydrolase activity"/>
    <property type="evidence" value="ECO:0007669"/>
    <property type="project" value="TreeGrafter"/>
</dbReference>
<dbReference type="FunFam" id="3.40.50.10490:FF:000014">
    <property type="entry name" value="N-acetylmuramic acid 6-phosphate etherase"/>
    <property type="match status" value="1"/>
</dbReference>
<dbReference type="Proteomes" id="UP000275281">
    <property type="component" value="Unassembled WGS sequence"/>
</dbReference>
<dbReference type="HAMAP" id="MF_00068">
    <property type="entry name" value="MurQ"/>
    <property type="match status" value="1"/>
</dbReference>
<dbReference type="NCBIfam" id="TIGR00274">
    <property type="entry name" value="N-acetylmuramic acid 6-phosphate etherase"/>
    <property type="match status" value="1"/>
</dbReference>
<feature type="domain" description="SIS" evidence="14">
    <location>
        <begin position="71"/>
        <end position="234"/>
    </location>
</feature>
<comment type="pathway">
    <text evidence="7 13">Amino-sugar metabolism; 1,6-anhydro-N-acetylmuramate degradation.</text>
</comment>